<dbReference type="UniPathway" id="UPA00253"/>
<dbReference type="NCBIfam" id="TIGR00552">
    <property type="entry name" value="nadE"/>
    <property type="match status" value="1"/>
</dbReference>
<dbReference type="GO" id="GO:0003952">
    <property type="term" value="F:NAD+ synthase (glutamine-hydrolyzing) activity"/>
    <property type="evidence" value="ECO:0007669"/>
    <property type="project" value="InterPro"/>
</dbReference>
<sequence>MNFNLDVLKIDPAQELESLSRFVVDQVSTVFRRNGVIVGLSGGIDSACMAAVAVRALGKEKVIGLVLPESESNPISSAYAIKHAQALGVEHREIEITPTVDSVVEYQWRDEYLRKLIPEYKPDYKYNITLPTDLLERASFNFYRLQVQMPDGEIKSKRLNPDEFRTITSFANIKIRARMLHLYAEAERRGLLVAGTTNRTEFILGDFCKYGDGGTDIEPFTHLYKNQIYQLSDHLEVIPEIMNRQPSPDTFSLPVSDQEFFFRIPFEKLDHLLYAWEHELPKDAVAEVLDLSEDAVERAYKDFASKYRATAHLREGPTTFK</sequence>
<evidence type="ECO:0000313" key="9">
    <source>
        <dbReference type="EMBL" id="MBD3867145.1"/>
    </source>
</evidence>
<dbReference type="GO" id="GO:0005524">
    <property type="term" value="F:ATP binding"/>
    <property type="evidence" value="ECO:0007669"/>
    <property type="project" value="UniProtKB-KW"/>
</dbReference>
<reference evidence="9 10" key="1">
    <citation type="submission" date="2020-08" db="EMBL/GenBank/DDBJ databases">
        <title>Acidobacteriota in marine sediments use diverse sulfur dissimilation pathways.</title>
        <authorList>
            <person name="Wasmund K."/>
        </authorList>
    </citation>
    <scope>NUCLEOTIDE SEQUENCE [LARGE SCALE GENOMIC DNA]</scope>
    <source>
        <strain evidence="9">MAG AM4</strain>
    </source>
</reference>
<feature type="domain" description="NAD/GMP synthase" evidence="8">
    <location>
        <begin position="166"/>
        <end position="301"/>
    </location>
</feature>
<dbReference type="GO" id="GO:0009435">
    <property type="term" value="P:NAD+ biosynthetic process"/>
    <property type="evidence" value="ECO:0007669"/>
    <property type="project" value="UniProtKB-UniPathway"/>
</dbReference>
<dbReference type="PANTHER" id="PTHR23090:SF9">
    <property type="entry name" value="GLUTAMINE-DEPENDENT NAD(+) SYNTHETASE"/>
    <property type="match status" value="1"/>
</dbReference>
<evidence type="ECO:0000256" key="4">
    <source>
        <dbReference type="ARBA" id="ARBA00022840"/>
    </source>
</evidence>
<dbReference type="Proteomes" id="UP000648239">
    <property type="component" value="Unassembled WGS sequence"/>
</dbReference>
<proteinExistence type="inferred from homology"/>
<dbReference type="InterPro" id="IPR022310">
    <property type="entry name" value="NAD/GMP_synthase"/>
</dbReference>
<gene>
    <name evidence="9" type="primary">nadE</name>
    <name evidence="9" type="ORF">IFK94_03385</name>
</gene>
<evidence type="ECO:0000256" key="3">
    <source>
        <dbReference type="ARBA" id="ARBA00022741"/>
    </source>
</evidence>
<comment type="similarity">
    <text evidence="6">Belongs to the NAD synthetase family.</text>
</comment>
<dbReference type="EC" id="6.3.1.5" evidence="7"/>
<evidence type="ECO:0000256" key="7">
    <source>
        <dbReference type="RuleBase" id="RU003812"/>
    </source>
</evidence>
<evidence type="ECO:0000256" key="6">
    <source>
        <dbReference type="RuleBase" id="RU003811"/>
    </source>
</evidence>
<dbReference type="NCBIfam" id="NF002048">
    <property type="entry name" value="PRK00876.1"/>
    <property type="match status" value="1"/>
</dbReference>
<evidence type="ECO:0000259" key="8">
    <source>
        <dbReference type="Pfam" id="PF02540"/>
    </source>
</evidence>
<evidence type="ECO:0000256" key="2">
    <source>
        <dbReference type="ARBA" id="ARBA00022598"/>
    </source>
</evidence>
<feature type="domain" description="NAD/GMP synthase" evidence="8">
    <location>
        <begin position="17"/>
        <end position="105"/>
    </location>
</feature>
<dbReference type="GO" id="GO:0005737">
    <property type="term" value="C:cytoplasm"/>
    <property type="evidence" value="ECO:0007669"/>
    <property type="project" value="InterPro"/>
</dbReference>
<comment type="catalytic activity">
    <reaction evidence="7">
        <text>deamido-NAD(+) + NH4(+) + ATP = AMP + diphosphate + NAD(+) + H(+)</text>
        <dbReference type="Rhea" id="RHEA:21188"/>
        <dbReference type="ChEBI" id="CHEBI:15378"/>
        <dbReference type="ChEBI" id="CHEBI:28938"/>
        <dbReference type="ChEBI" id="CHEBI:30616"/>
        <dbReference type="ChEBI" id="CHEBI:33019"/>
        <dbReference type="ChEBI" id="CHEBI:57540"/>
        <dbReference type="ChEBI" id="CHEBI:58437"/>
        <dbReference type="ChEBI" id="CHEBI:456215"/>
        <dbReference type="EC" id="6.3.1.5"/>
    </reaction>
</comment>
<dbReference type="GO" id="GO:0004359">
    <property type="term" value="F:glutaminase activity"/>
    <property type="evidence" value="ECO:0007669"/>
    <property type="project" value="InterPro"/>
</dbReference>
<evidence type="ECO:0000256" key="5">
    <source>
        <dbReference type="ARBA" id="ARBA00023027"/>
    </source>
</evidence>
<organism evidence="9 10">
    <name type="scientific">Candidatus Polarisedimenticola svalbardensis</name>
    <dbReference type="NCBI Taxonomy" id="2886004"/>
    <lineage>
        <taxon>Bacteria</taxon>
        <taxon>Pseudomonadati</taxon>
        <taxon>Acidobacteriota</taxon>
        <taxon>Candidatus Polarisedimenticolia</taxon>
        <taxon>Candidatus Polarisedimenticolales</taxon>
        <taxon>Candidatus Polarisedimenticolaceae</taxon>
        <taxon>Candidatus Polarisedimenticola</taxon>
    </lineage>
</organism>
<keyword evidence="5 6" id="KW-0520">NAD</keyword>
<keyword evidence="2 6" id="KW-0436">Ligase</keyword>
<protein>
    <recommendedName>
        <fullName evidence="7">NH(3)-dependent NAD(+) synthetase</fullName>
        <ecNumber evidence="7">6.3.1.5</ecNumber>
    </recommendedName>
</protein>
<accession>A0A8J6Y4P6</accession>
<dbReference type="GO" id="GO:0008795">
    <property type="term" value="F:NAD+ synthase activity"/>
    <property type="evidence" value="ECO:0007669"/>
    <property type="project" value="UniProtKB-EC"/>
</dbReference>
<dbReference type="Gene3D" id="3.40.50.620">
    <property type="entry name" value="HUPs"/>
    <property type="match status" value="1"/>
</dbReference>
<keyword evidence="4 6" id="KW-0067">ATP-binding</keyword>
<dbReference type="Pfam" id="PF02540">
    <property type="entry name" value="NAD_synthase"/>
    <property type="match status" value="2"/>
</dbReference>
<evidence type="ECO:0000256" key="1">
    <source>
        <dbReference type="ARBA" id="ARBA00004790"/>
    </source>
</evidence>
<evidence type="ECO:0000313" key="10">
    <source>
        <dbReference type="Proteomes" id="UP000648239"/>
    </source>
</evidence>
<dbReference type="AlphaFoldDB" id="A0A8J6Y4P6"/>
<dbReference type="InterPro" id="IPR003694">
    <property type="entry name" value="NAD_synthase"/>
</dbReference>
<comment type="pathway">
    <text evidence="1">Cofactor biosynthesis; NAD(+) biosynthesis.</text>
</comment>
<name>A0A8J6Y4P6_9BACT</name>
<dbReference type="InterPro" id="IPR014729">
    <property type="entry name" value="Rossmann-like_a/b/a_fold"/>
</dbReference>
<dbReference type="SUPFAM" id="SSF52402">
    <property type="entry name" value="Adenine nucleotide alpha hydrolases-like"/>
    <property type="match status" value="1"/>
</dbReference>
<dbReference type="EMBL" id="JACXWD010000006">
    <property type="protein sequence ID" value="MBD3867145.1"/>
    <property type="molecule type" value="Genomic_DNA"/>
</dbReference>
<keyword evidence="3 6" id="KW-0547">Nucleotide-binding</keyword>
<dbReference type="PANTHER" id="PTHR23090">
    <property type="entry name" value="NH 3 /GLUTAMINE-DEPENDENT NAD + SYNTHETASE"/>
    <property type="match status" value="1"/>
</dbReference>
<comment type="caution">
    <text evidence="9">The sequence shown here is derived from an EMBL/GenBank/DDBJ whole genome shotgun (WGS) entry which is preliminary data.</text>
</comment>
<dbReference type="CDD" id="cd00553">
    <property type="entry name" value="NAD_synthase"/>
    <property type="match status" value="1"/>
</dbReference>